<evidence type="ECO:0000313" key="1">
    <source>
        <dbReference type="EMBL" id="MBW0553551.1"/>
    </source>
</evidence>
<dbReference type="Proteomes" id="UP000765509">
    <property type="component" value="Unassembled WGS sequence"/>
</dbReference>
<protein>
    <recommendedName>
        <fullName evidence="3">DUF4219 domain-containing protein</fullName>
    </recommendedName>
</protein>
<accession>A0A9Q3PBD0</accession>
<dbReference type="Pfam" id="PF14223">
    <property type="entry name" value="Retrotran_gag_2"/>
    <property type="match status" value="1"/>
</dbReference>
<dbReference type="AlphaFoldDB" id="A0A9Q3PBD0"/>
<evidence type="ECO:0000313" key="2">
    <source>
        <dbReference type="Proteomes" id="UP000765509"/>
    </source>
</evidence>
<keyword evidence="2" id="KW-1185">Reference proteome</keyword>
<dbReference type="EMBL" id="AVOT02059990">
    <property type="protein sequence ID" value="MBW0553551.1"/>
    <property type="molecule type" value="Genomic_DNA"/>
</dbReference>
<proteinExistence type="predicted"/>
<gene>
    <name evidence="1" type="ORF">O181_093266</name>
</gene>
<comment type="caution">
    <text evidence="1">The sequence shown here is derived from an EMBL/GenBank/DDBJ whole genome shotgun (WGS) entry which is preliminary data.</text>
</comment>
<organism evidence="1 2">
    <name type="scientific">Austropuccinia psidii MF-1</name>
    <dbReference type="NCBI Taxonomy" id="1389203"/>
    <lineage>
        <taxon>Eukaryota</taxon>
        <taxon>Fungi</taxon>
        <taxon>Dikarya</taxon>
        <taxon>Basidiomycota</taxon>
        <taxon>Pucciniomycotina</taxon>
        <taxon>Pucciniomycetes</taxon>
        <taxon>Pucciniales</taxon>
        <taxon>Sphaerophragmiaceae</taxon>
        <taxon>Austropuccinia</taxon>
    </lineage>
</organism>
<reference evidence="1" key="1">
    <citation type="submission" date="2021-03" db="EMBL/GenBank/DDBJ databases">
        <title>Draft genome sequence of rust myrtle Austropuccinia psidii MF-1, a brazilian biotype.</title>
        <authorList>
            <person name="Quecine M.C."/>
            <person name="Pachon D.M.R."/>
            <person name="Bonatelli M.L."/>
            <person name="Correr F.H."/>
            <person name="Franceschini L.M."/>
            <person name="Leite T.F."/>
            <person name="Margarido G.R.A."/>
            <person name="Almeida C.A."/>
            <person name="Ferrarezi J.A."/>
            <person name="Labate C.A."/>
        </authorList>
    </citation>
    <scope>NUCLEOTIDE SEQUENCE</scope>
    <source>
        <strain evidence="1">MF-1</strain>
    </source>
</reference>
<evidence type="ECO:0008006" key="3">
    <source>
        <dbReference type="Google" id="ProtNLM"/>
    </source>
</evidence>
<name>A0A9Q3PBD0_9BASI</name>
<sequence>MVGFSLTTIMENSIEILSIPIGNNTNYGEWSAQIFILLRLKDLLHVCENTLPIHATIPVTNKWNKANSEAISIISSQFSHQVFIKVVKKYSKDTQQLWQKLEEQYASKKAINRGQVWM</sequence>